<dbReference type="RefSeq" id="WP_125496380.1">
    <property type="nucleotide sequence ID" value="NZ_BMVZ01000019.1"/>
</dbReference>
<keyword evidence="1" id="KW-1133">Transmembrane helix</keyword>
<name>A0ABX0YVZ3_STRTL</name>
<feature type="transmembrane region" description="Helical" evidence="1">
    <location>
        <begin position="98"/>
        <end position="121"/>
    </location>
</feature>
<keyword evidence="1" id="KW-0812">Transmembrane</keyword>
<accession>A0ABX0YVZ3</accession>
<organism evidence="2 3">
    <name type="scientific">Streptomyces thermoviolaceus subsp. thermoviolaceus</name>
    <dbReference type="NCBI Taxonomy" id="66860"/>
    <lineage>
        <taxon>Bacteria</taxon>
        <taxon>Bacillati</taxon>
        <taxon>Actinomycetota</taxon>
        <taxon>Actinomycetes</taxon>
        <taxon>Kitasatosporales</taxon>
        <taxon>Streptomycetaceae</taxon>
        <taxon>Streptomyces</taxon>
    </lineage>
</organism>
<dbReference type="EMBL" id="JAATEL010000020">
    <property type="protein sequence ID" value="NJP16278.1"/>
    <property type="molecule type" value="Genomic_DNA"/>
</dbReference>
<evidence type="ECO:0000313" key="3">
    <source>
        <dbReference type="Proteomes" id="UP000635996"/>
    </source>
</evidence>
<sequence>MTDAARPAGRDPGRPAVLAEQVEGYLLWQARVAEAEERARAFTAPLHWLTGAQREEIERHYVRDCLTRARADLQRVADRCRELRGEYEERYRVLRMRCVALTVAGIAVAVAATLVLTATAAHP</sequence>
<keyword evidence="3" id="KW-1185">Reference proteome</keyword>
<proteinExistence type="predicted"/>
<evidence type="ECO:0000256" key="1">
    <source>
        <dbReference type="SAM" id="Phobius"/>
    </source>
</evidence>
<gene>
    <name evidence="2" type="ORF">HCJ95_18850</name>
</gene>
<evidence type="ECO:0000313" key="2">
    <source>
        <dbReference type="EMBL" id="NJP16278.1"/>
    </source>
</evidence>
<protein>
    <submittedName>
        <fullName evidence="2">Cytochrome C oxidase subunit I</fullName>
    </submittedName>
</protein>
<dbReference type="Proteomes" id="UP000635996">
    <property type="component" value="Unassembled WGS sequence"/>
</dbReference>
<reference evidence="2 3" key="1">
    <citation type="submission" date="2020-03" db="EMBL/GenBank/DDBJ databases">
        <title>WGS of actinomycetes isolated from Thailand.</title>
        <authorList>
            <person name="Thawai C."/>
        </authorList>
    </citation>
    <scope>NUCLEOTIDE SEQUENCE [LARGE SCALE GENOMIC DNA]</scope>
    <source>
        <strain evidence="2 3">NBRC 13905</strain>
    </source>
</reference>
<comment type="caution">
    <text evidence="2">The sequence shown here is derived from an EMBL/GenBank/DDBJ whole genome shotgun (WGS) entry which is preliminary data.</text>
</comment>
<keyword evidence="1" id="KW-0472">Membrane</keyword>